<feature type="transmembrane region" description="Helical" evidence="1">
    <location>
        <begin position="83"/>
        <end position="106"/>
    </location>
</feature>
<protein>
    <submittedName>
        <fullName evidence="4">MARVEL domain-containing protein</fullName>
    </submittedName>
</protein>
<keyword evidence="1" id="KW-0812">Transmembrane</keyword>
<name>A0A0R3UE25_MESCO</name>
<feature type="transmembrane region" description="Helical" evidence="1">
    <location>
        <begin position="112"/>
        <end position="133"/>
    </location>
</feature>
<evidence type="ECO:0000256" key="1">
    <source>
        <dbReference type="SAM" id="Phobius"/>
    </source>
</evidence>
<organism evidence="4">
    <name type="scientific">Mesocestoides corti</name>
    <name type="common">Flatworm</name>
    <dbReference type="NCBI Taxonomy" id="53468"/>
    <lineage>
        <taxon>Eukaryota</taxon>
        <taxon>Metazoa</taxon>
        <taxon>Spiralia</taxon>
        <taxon>Lophotrochozoa</taxon>
        <taxon>Platyhelminthes</taxon>
        <taxon>Cestoda</taxon>
        <taxon>Eucestoda</taxon>
        <taxon>Cyclophyllidea</taxon>
        <taxon>Mesocestoididae</taxon>
        <taxon>Mesocestoides</taxon>
    </lineage>
</organism>
<keyword evidence="1" id="KW-1133">Transmembrane helix</keyword>
<dbReference type="WBParaSite" id="MCU_000130-RA">
    <property type="protein sequence ID" value="MCU_000130-RA"/>
    <property type="gene ID" value="MCU_000130"/>
</dbReference>
<sequence length="151" mass="16585">MILRVALVAGLTIALVLFILSLSISGWPCGGLFEQCQDPSLVTPSLIYDYHVVGGLLVVAALASFVSLVLAMCALRRKRFRNLLVSAVWCFVAFTMSFTAEIYFHTKSYNDWSAFIATIAMVLSFSCCVIKVARMCTLKSSPVNVFTPMEP</sequence>
<dbReference type="AlphaFoldDB" id="A0A0R3UE25"/>
<reference evidence="2 3" key="1">
    <citation type="submission" date="2018-10" db="EMBL/GenBank/DDBJ databases">
        <authorList>
            <consortium name="Pathogen Informatics"/>
        </authorList>
    </citation>
    <scope>NUCLEOTIDE SEQUENCE [LARGE SCALE GENOMIC DNA]</scope>
</reference>
<evidence type="ECO:0000313" key="4">
    <source>
        <dbReference type="WBParaSite" id="MCU_000130-RA"/>
    </source>
</evidence>
<keyword evidence="3" id="KW-1185">Reference proteome</keyword>
<proteinExistence type="predicted"/>
<evidence type="ECO:0000313" key="3">
    <source>
        <dbReference type="Proteomes" id="UP000267029"/>
    </source>
</evidence>
<evidence type="ECO:0000313" key="2">
    <source>
        <dbReference type="EMBL" id="VDD79201.1"/>
    </source>
</evidence>
<reference evidence="4" key="2">
    <citation type="submission" date="2019-11" db="UniProtKB">
        <authorList>
            <consortium name="WormBaseParasite"/>
        </authorList>
    </citation>
    <scope>IDENTIFICATION</scope>
</reference>
<dbReference type="EMBL" id="UXSR01005184">
    <property type="protein sequence ID" value="VDD79201.1"/>
    <property type="molecule type" value="Genomic_DNA"/>
</dbReference>
<feature type="transmembrane region" description="Helical" evidence="1">
    <location>
        <begin position="50"/>
        <end position="71"/>
    </location>
</feature>
<accession>A0A0R3UE25</accession>
<dbReference type="Proteomes" id="UP000267029">
    <property type="component" value="Unassembled WGS sequence"/>
</dbReference>
<keyword evidence="1" id="KW-0472">Membrane</keyword>
<gene>
    <name evidence="2" type="ORF">MCOS_LOCUS5204</name>
</gene>